<feature type="chain" id="PRO_5043204351" description="C1q domain-containing protein" evidence="1">
    <location>
        <begin position="28"/>
        <end position="498"/>
    </location>
</feature>
<accession>A0A4Y7U8E4</accession>
<dbReference type="Proteomes" id="UP000298340">
    <property type="component" value="Unassembled WGS sequence"/>
</dbReference>
<reference evidence="2" key="3">
    <citation type="submission" date="2019-03" db="EMBL/GenBank/DDBJ databases">
        <authorList>
            <person name="Whitman W."/>
            <person name="Huntemann M."/>
            <person name="Clum A."/>
            <person name="Pillay M."/>
            <person name="Palaniappan K."/>
            <person name="Varghese N."/>
            <person name="Mikhailova N."/>
            <person name="Stamatis D."/>
            <person name="Reddy T."/>
            <person name="Daum C."/>
            <person name="Shapiro N."/>
            <person name="Ivanova N."/>
            <person name="Kyrpides N."/>
            <person name="Woyke T."/>
        </authorList>
    </citation>
    <scope>NUCLEOTIDE SEQUENCE</scope>
    <source>
        <strain evidence="2">P5626</strain>
    </source>
</reference>
<proteinExistence type="predicted"/>
<dbReference type="RefSeq" id="WP_132037508.1">
    <property type="nucleotide sequence ID" value="NZ_QWDN01000009.1"/>
</dbReference>
<evidence type="ECO:0000313" key="5">
    <source>
        <dbReference type="Proteomes" id="UP000298340"/>
    </source>
</evidence>
<organism evidence="3 5">
    <name type="scientific">Flavobacterium circumlabens</name>
    <dbReference type="NCBI Taxonomy" id="2133765"/>
    <lineage>
        <taxon>Bacteria</taxon>
        <taxon>Pseudomonadati</taxon>
        <taxon>Bacteroidota</taxon>
        <taxon>Flavobacteriia</taxon>
        <taxon>Flavobacteriales</taxon>
        <taxon>Flavobacteriaceae</taxon>
        <taxon>Flavobacterium</taxon>
    </lineage>
</organism>
<dbReference type="OrthoDB" id="581140at2"/>
<protein>
    <recommendedName>
        <fullName evidence="6">C1q domain-containing protein</fullName>
    </recommendedName>
</protein>
<keyword evidence="1" id="KW-0732">Signal</keyword>
<gene>
    <name evidence="3" type="ORF">D0809_20850</name>
    <name evidence="2" type="ORF">EV142_10983</name>
</gene>
<dbReference type="AlphaFoldDB" id="A0A4Y7U8E4"/>
<evidence type="ECO:0000313" key="4">
    <source>
        <dbReference type="Proteomes" id="UP000295270"/>
    </source>
</evidence>
<keyword evidence="4" id="KW-1185">Reference proteome</keyword>
<reference evidence="2 4" key="1">
    <citation type="journal article" date="2015" name="Stand. Genomic Sci.">
        <title>Genomic Encyclopedia of Bacterial and Archaeal Type Strains, Phase III: the genomes of soil and plant-associated and newly described type strains.</title>
        <authorList>
            <person name="Whitman W.B."/>
            <person name="Woyke T."/>
            <person name="Klenk H.P."/>
            <person name="Zhou Y."/>
            <person name="Lilburn T.G."/>
            <person name="Beck B.J."/>
            <person name="De Vos P."/>
            <person name="Vandamme P."/>
            <person name="Eisen J.A."/>
            <person name="Garrity G."/>
            <person name="Hugenholtz P."/>
            <person name="Kyrpides N.C."/>
        </authorList>
    </citation>
    <scope>NUCLEOTIDE SEQUENCE [LARGE SCALE GENOMIC DNA]</scope>
    <source>
        <strain evidence="2 4">P5626</strain>
    </source>
</reference>
<feature type="signal peptide" evidence="1">
    <location>
        <begin position="1"/>
        <end position="27"/>
    </location>
</feature>
<evidence type="ECO:0000313" key="3">
    <source>
        <dbReference type="EMBL" id="TEB42348.1"/>
    </source>
</evidence>
<reference evidence="3 5" key="2">
    <citation type="journal article" date="2018" name="Syst. Appl. Microbiol.">
        <title>Flavobacterium circumlabens sp. nov. and Flavobacterium cupreum sp. nov., two psychrotrophic species isolated from Antarctic environmental samples.</title>
        <authorList>
            <person name="Kralova S."/>
            <person name="Busse H.J."/>
            <person name="Svec P."/>
            <person name="Maslanova I."/>
            <person name="Stankova E."/>
            <person name="Bartak M."/>
            <person name="Sedlacek I."/>
        </authorList>
    </citation>
    <scope>NUCLEOTIDE SEQUENCE [LARGE SCALE GENOMIC DNA]</scope>
    <source>
        <strain evidence="3 5">CCM 8828</strain>
    </source>
</reference>
<dbReference type="Proteomes" id="UP000295270">
    <property type="component" value="Unassembled WGS sequence"/>
</dbReference>
<evidence type="ECO:0000313" key="2">
    <source>
        <dbReference type="EMBL" id="TCN53100.1"/>
    </source>
</evidence>
<evidence type="ECO:0000256" key="1">
    <source>
        <dbReference type="SAM" id="SignalP"/>
    </source>
</evidence>
<evidence type="ECO:0008006" key="6">
    <source>
        <dbReference type="Google" id="ProtNLM"/>
    </source>
</evidence>
<dbReference type="EMBL" id="QWDN01000009">
    <property type="protein sequence ID" value="TEB42348.1"/>
    <property type="molecule type" value="Genomic_DNA"/>
</dbReference>
<name>A0A4Y7U8E4_9FLAO</name>
<dbReference type="EMBL" id="SLWA01000009">
    <property type="protein sequence ID" value="TCN53100.1"/>
    <property type="molecule type" value="Genomic_DNA"/>
</dbReference>
<comment type="caution">
    <text evidence="3">The sequence shown here is derived from an EMBL/GenBank/DDBJ whole genome shotgun (WGS) entry which is preliminary data.</text>
</comment>
<sequence>MVITFTRQNTKILLLLFFFFLTLSGNAQVGIGTVTPNASSVLDISSTTQGMLAPRMTTAQRIAIPAPADGLLVYDTDLKSFYYYSTTVWAALNSSQTSRLNFKRIKSTDNLAVVLATELAAGGGAKYVLTSNTLYEINGMVTFNFPIDLNNAYIQGLDANEDIMYKTSGVLFDGTTGGSIRSVSILAPGATVFNLNAALATATFLLRDTIIANAASIGTVSGYGLVFLSIVNFSGNTTGITYNNIGQLLLSNQAWFVNNGGTYEKFTGNFTLIEKQGGFSNVGPGAYGLDVATAGLAISGDAVLESVVFTGATPANYVKPYAAAATYIGYNFSNAWTVRAAGIPNEADTNATGDFSMDAETGGAIPLNLSATTPSTNLRIYSASIPTVSGNLFRFSTDATYNRLKYVGKKKRIFQVSGAVNFQVPSAGTYIVHLYKNGVAMPQFKFYGRGNAASDIVTLPINASIELNTSDYIDFYLQRYSGNDGADVLVSNMTIIIK</sequence>